<dbReference type="PANTHER" id="PTHR30520">
    <property type="entry name" value="FORMATE TRANSPORTER-RELATED"/>
    <property type="match status" value="1"/>
</dbReference>
<evidence type="ECO:0000256" key="8">
    <source>
        <dbReference type="SAM" id="Phobius"/>
    </source>
</evidence>
<dbReference type="Pfam" id="PF01226">
    <property type="entry name" value="Form_Nir_trans"/>
    <property type="match status" value="1"/>
</dbReference>
<dbReference type="AlphaFoldDB" id="A0A8J5QLN7"/>
<dbReference type="GO" id="GO:0015707">
    <property type="term" value="P:nitrite transport"/>
    <property type="evidence" value="ECO:0007669"/>
    <property type="project" value="TreeGrafter"/>
</dbReference>
<feature type="transmembrane region" description="Helical" evidence="8">
    <location>
        <begin position="31"/>
        <end position="52"/>
    </location>
</feature>
<feature type="transmembrane region" description="Helical" evidence="8">
    <location>
        <begin position="64"/>
        <end position="90"/>
    </location>
</feature>
<comment type="subcellular location">
    <subcellularLocation>
        <location evidence="1">Membrane</location>
        <topology evidence="1">Multi-pass membrane protein</topology>
    </subcellularLocation>
</comment>
<dbReference type="OrthoDB" id="4829at2759"/>
<dbReference type="PANTHER" id="PTHR30520:SF6">
    <property type="entry name" value="FORMATE_NITRATE FAMILY TRANSPORTER (EUROFUNG)"/>
    <property type="match status" value="1"/>
</dbReference>
<evidence type="ECO:0000313" key="9">
    <source>
        <dbReference type="EMBL" id="KAG7660820.1"/>
    </source>
</evidence>
<feature type="compositionally biased region" description="Basic and acidic residues" evidence="7">
    <location>
        <begin position="312"/>
        <end position="324"/>
    </location>
</feature>
<feature type="compositionally biased region" description="Polar residues" evidence="7">
    <location>
        <begin position="445"/>
        <end position="466"/>
    </location>
</feature>
<feature type="transmembrane region" description="Helical" evidence="8">
    <location>
        <begin position="242"/>
        <end position="264"/>
    </location>
</feature>
<dbReference type="InterPro" id="IPR000292">
    <property type="entry name" value="For/NO2_transpt"/>
</dbReference>
<feature type="compositionally biased region" description="Polar residues" evidence="7">
    <location>
        <begin position="325"/>
        <end position="336"/>
    </location>
</feature>
<gene>
    <name evidence="9" type="ORF">J8A68_005637</name>
</gene>
<dbReference type="NCBIfam" id="TIGR00790">
    <property type="entry name" value="fnt"/>
    <property type="match status" value="1"/>
</dbReference>
<dbReference type="GO" id="GO:0015513">
    <property type="term" value="F:high-affinity secondary active nitrite transmembrane transporter activity"/>
    <property type="evidence" value="ECO:0007669"/>
    <property type="project" value="TreeGrafter"/>
</dbReference>
<feature type="transmembrane region" description="Helical" evidence="8">
    <location>
        <begin position="195"/>
        <end position="222"/>
    </location>
</feature>
<feature type="compositionally biased region" description="Polar residues" evidence="7">
    <location>
        <begin position="346"/>
        <end position="362"/>
    </location>
</feature>
<keyword evidence="5 8" id="KW-0472">Membrane</keyword>
<protein>
    <recommendedName>
        <fullName evidence="11">Transporter</fullName>
    </recommendedName>
</protein>
<evidence type="ECO:0008006" key="11">
    <source>
        <dbReference type="Google" id="ProtNLM"/>
    </source>
</evidence>
<evidence type="ECO:0000256" key="6">
    <source>
        <dbReference type="ARBA" id="ARBA00049660"/>
    </source>
</evidence>
<dbReference type="GO" id="GO:0005886">
    <property type="term" value="C:plasma membrane"/>
    <property type="evidence" value="ECO:0007669"/>
    <property type="project" value="TreeGrafter"/>
</dbReference>
<evidence type="ECO:0000256" key="2">
    <source>
        <dbReference type="ARBA" id="ARBA00022448"/>
    </source>
</evidence>
<proteinExistence type="inferred from homology"/>
<dbReference type="GeneID" id="73472437"/>
<evidence type="ECO:0000256" key="1">
    <source>
        <dbReference type="ARBA" id="ARBA00004141"/>
    </source>
</evidence>
<name>A0A8J5QLN7_9ASCO</name>
<dbReference type="EMBL" id="JAGSYN010000273">
    <property type="protein sequence ID" value="KAG7660820.1"/>
    <property type="molecule type" value="Genomic_DNA"/>
</dbReference>
<keyword evidence="2" id="KW-0813">Transport</keyword>
<feature type="compositionally biased region" description="Acidic residues" evidence="7">
    <location>
        <begin position="301"/>
        <end position="311"/>
    </location>
</feature>
<evidence type="ECO:0000256" key="4">
    <source>
        <dbReference type="ARBA" id="ARBA00022989"/>
    </source>
</evidence>
<keyword evidence="3 8" id="KW-0812">Transmembrane</keyword>
<feature type="region of interest" description="Disordered" evidence="7">
    <location>
        <begin position="284"/>
        <end position="378"/>
    </location>
</feature>
<evidence type="ECO:0000313" key="10">
    <source>
        <dbReference type="Proteomes" id="UP000694255"/>
    </source>
</evidence>
<feature type="transmembrane region" description="Helical" evidence="8">
    <location>
        <begin position="164"/>
        <end position="183"/>
    </location>
</feature>
<reference evidence="9 10" key="1">
    <citation type="journal article" date="2021" name="DNA Res.">
        <title>Genome analysis of Candida subhashii reveals its hybrid nature and dual mitochondrial genome conformations.</title>
        <authorList>
            <person name="Mixao V."/>
            <person name="Hegedusova E."/>
            <person name="Saus E."/>
            <person name="Pryszcz L.P."/>
            <person name="Cillingova A."/>
            <person name="Nosek J."/>
            <person name="Gabaldon T."/>
        </authorList>
    </citation>
    <scope>NUCLEOTIDE SEQUENCE [LARGE SCALE GENOMIC DNA]</scope>
    <source>
        <strain evidence="9 10">CBS 10753</strain>
    </source>
</reference>
<evidence type="ECO:0000256" key="3">
    <source>
        <dbReference type="ARBA" id="ARBA00022692"/>
    </source>
</evidence>
<feature type="compositionally biased region" description="Polar residues" evidence="7">
    <location>
        <begin position="473"/>
        <end position="483"/>
    </location>
</feature>
<accession>A0A8J5QLN7</accession>
<sequence>MDDSLYLTTYEAALAVVATAMKKSRLRIDTLIINSLIGGILFASGGMLHTTVGSTLPEVYQNNPGIISILAGFCYPIGLFYVVIIGVDLFNSNVLFFSTALCRGAVSVLDLLISWIVSWTFNLVGNIFVVYIFSHYSGISRSESMITGTIEIAVAKSSGSFVQIFIRAIAGNFYVCLGIFLQLMAKPIHVKFLMLLLPILTFVTIGFTHCIADMYIMIVGLINGAPISVATTIWKVFIPATLGNIVGGSFYGIVVTWYLHIYVVEQDRKKLKLPKYEVRDEQPELNMDSRVVRQKSSPTYDEVEESDTDDTDEKHDDSRNHASEGTDSPDSASYQPQPYYEDNRGLSYSTTRGSAYSTSTIRSRNHRSPKNVFPVYGMGPPLARERTIADGRRHSVPKNFVADIMGPEDTEAEAEYIGEKLKKILSNKSTKQRDLEAGPPKARSPRQSTSNRRASQVPPTRFSWTLNADDLQSETQSIASSVSGVPRTKPSLINQSQQHPRKVSFEQDLSVVGLPSTSKEN</sequence>
<evidence type="ECO:0000256" key="7">
    <source>
        <dbReference type="SAM" id="MobiDB-lite"/>
    </source>
</evidence>
<comment type="caution">
    <text evidence="9">The sequence shown here is derived from an EMBL/GenBank/DDBJ whole genome shotgun (WGS) entry which is preliminary data.</text>
</comment>
<organism evidence="9 10">
    <name type="scientific">[Candida] subhashii</name>
    <dbReference type="NCBI Taxonomy" id="561895"/>
    <lineage>
        <taxon>Eukaryota</taxon>
        <taxon>Fungi</taxon>
        <taxon>Dikarya</taxon>
        <taxon>Ascomycota</taxon>
        <taxon>Saccharomycotina</taxon>
        <taxon>Pichiomycetes</taxon>
        <taxon>Debaryomycetaceae</taxon>
        <taxon>Spathaspora</taxon>
    </lineage>
</organism>
<comment type="similarity">
    <text evidence="6">Belongs to the FNT transporter (TC 1.A.16) family.</text>
</comment>
<dbReference type="FunFam" id="1.20.1080.10:FF:000011">
    <property type="entry name" value="Formate family transporter"/>
    <property type="match status" value="1"/>
</dbReference>
<dbReference type="Proteomes" id="UP000694255">
    <property type="component" value="Unassembled WGS sequence"/>
</dbReference>
<feature type="region of interest" description="Disordered" evidence="7">
    <location>
        <begin position="424"/>
        <end position="521"/>
    </location>
</feature>
<feature type="transmembrane region" description="Helical" evidence="8">
    <location>
        <begin position="111"/>
        <end position="133"/>
    </location>
</feature>
<dbReference type="RefSeq" id="XP_049261053.1">
    <property type="nucleotide sequence ID" value="XM_049409725.1"/>
</dbReference>
<keyword evidence="4 8" id="KW-1133">Transmembrane helix</keyword>
<evidence type="ECO:0000256" key="5">
    <source>
        <dbReference type="ARBA" id="ARBA00023136"/>
    </source>
</evidence>
<keyword evidence="10" id="KW-1185">Reference proteome</keyword>